<accession>A0A7J8RBX5</accession>
<dbReference type="AlphaFoldDB" id="A0A7J8RBX5"/>
<gene>
    <name evidence="1" type="ORF">Godav_011980</name>
</gene>
<organism evidence="1 2">
    <name type="scientific">Gossypium davidsonii</name>
    <name type="common">Davidson's cotton</name>
    <name type="synonym">Gossypium klotzschianum subsp. davidsonii</name>
    <dbReference type="NCBI Taxonomy" id="34287"/>
    <lineage>
        <taxon>Eukaryota</taxon>
        <taxon>Viridiplantae</taxon>
        <taxon>Streptophyta</taxon>
        <taxon>Embryophyta</taxon>
        <taxon>Tracheophyta</taxon>
        <taxon>Spermatophyta</taxon>
        <taxon>Magnoliopsida</taxon>
        <taxon>eudicotyledons</taxon>
        <taxon>Gunneridae</taxon>
        <taxon>Pentapetalae</taxon>
        <taxon>rosids</taxon>
        <taxon>malvids</taxon>
        <taxon>Malvales</taxon>
        <taxon>Malvaceae</taxon>
        <taxon>Malvoideae</taxon>
        <taxon>Gossypium</taxon>
    </lineage>
</organism>
<reference evidence="1 2" key="1">
    <citation type="journal article" date="2019" name="Genome Biol. Evol.">
        <title>Insights into the evolution of the New World diploid cottons (Gossypium, subgenus Houzingenia) based on genome sequencing.</title>
        <authorList>
            <person name="Grover C.E."/>
            <person name="Arick M.A. 2nd"/>
            <person name="Thrash A."/>
            <person name="Conover J.L."/>
            <person name="Sanders W.S."/>
            <person name="Peterson D.G."/>
            <person name="Frelichowski J.E."/>
            <person name="Scheffler J.A."/>
            <person name="Scheffler B.E."/>
            <person name="Wendel J.F."/>
        </authorList>
    </citation>
    <scope>NUCLEOTIDE SEQUENCE [LARGE SCALE GENOMIC DNA]</scope>
    <source>
        <strain evidence="1">27</strain>
        <tissue evidence="1">Leaf</tissue>
    </source>
</reference>
<proteinExistence type="predicted"/>
<name>A0A7J8RBX5_GOSDV</name>
<keyword evidence="2" id="KW-1185">Reference proteome</keyword>
<dbReference type="Proteomes" id="UP000593561">
    <property type="component" value="Unassembled WGS sequence"/>
</dbReference>
<comment type="caution">
    <text evidence="1">The sequence shown here is derived from an EMBL/GenBank/DDBJ whole genome shotgun (WGS) entry which is preliminary data.</text>
</comment>
<evidence type="ECO:0008006" key="3">
    <source>
        <dbReference type="Google" id="ProtNLM"/>
    </source>
</evidence>
<evidence type="ECO:0000313" key="2">
    <source>
        <dbReference type="Proteomes" id="UP000593561"/>
    </source>
</evidence>
<sequence>MEDMGSEKEFFEEKFMANVVNKLGDVTCLLDYDDLEILEGDVKVSTDGPYPKIFFSEHVHEILDKSMEQIVVIRFLGRTIGYKALINRIQSLWKPIWDFQIELLWPWMLASGWKCRPIKLAVVTNNRRNLAIDKETPKNTQFDILNELEEPNFKRSSGYTIEMIATVKEIKNGK</sequence>
<protein>
    <recommendedName>
        <fullName evidence="3">DUF4283 domain-containing protein</fullName>
    </recommendedName>
</protein>
<evidence type="ECO:0000313" key="1">
    <source>
        <dbReference type="EMBL" id="MBA0611281.1"/>
    </source>
</evidence>
<dbReference type="EMBL" id="JABFAC010000004">
    <property type="protein sequence ID" value="MBA0611281.1"/>
    <property type="molecule type" value="Genomic_DNA"/>
</dbReference>